<dbReference type="InterPro" id="IPR039537">
    <property type="entry name" value="Retrotran_Ty1/copia-like"/>
</dbReference>
<dbReference type="Gramene" id="PRQ34009">
    <property type="protein sequence ID" value="PRQ34009"/>
    <property type="gene ID" value="RchiOBHm_Chr5g0064021"/>
</dbReference>
<dbReference type="InterPro" id="IPR013103">
    <property type="entry name" value="RVT_2"/>
</dbReference>
<keyword evidence="1" id="KW-0479">Metal-binding</keyword>
<evidence type="ECO:0000259" key="4">
    <source>
        <dbReference type="Pfam" id="PF07727"/>
    </source>
</evidence>
<organism evidence="6 7">
    <name type="scientific">Rosa chinensis</name>
    <name type="common">China rose</name>
    <dbReference type="NCBI Taxonomy" id="74649"/>
    <lineage>
        <taxon>Eukaryota</taxon>
        <taxon>Viridiplantae</taxon>
        <taxon>Streptophyta</taxon>
        <taxon>Embryophyta</taxon>
        <taxon>Tracheophyta</taxon>
        <taxon>Spermatophyta</taxon>
        <taxon>Magnoliopsida</taxon>
        <taxon>eudicotyledons</taxon>
        <taxon>Gunneridae</taxon>
        <taxon>Pentapetalae</taxon>
        <taxon>rosids</taxon>
        <taxon>fabids</taxon>
        <taxon>Rosales</taxon>
        <taxon>Rosaceae</taxon>
        <taxon>Rosoideae</taxon>
        <taxon>Rosoideae incertae sedis</taxon>
        <taxon>Rosa</taxon>
    </lineage>
</organism>
<dbReference type="Pfam" id="PF25597">
    <property type="entry name" value="SH3_retrovirus"/>
    <property type="match status" value="1"/>
</dbReference>
<feature type="region of interest" description="Disordered" evidence="3">
    <location>
        <begin position="137"/>
        <end position="181"/>
    </location>
</feature>
<name>A0A2P6QIL1_ROSCH</name>
<feature type="compositionally biased region" description="Polar residues" evidence="3">
    <location>
        <begin position="143"/>
        <end position="156"/>
    </location>
</feature>
<dbReference type="GO" id="GO:0046872">
    <property type="term" value="F:metal ion binding"/>
    <property type="evidence" value="ECO:0007669"/>
    <property type="project" value="UniProtKB-KW"/>
</dbReference>
<dbReference type="InterPro" id="IPR043502">
    <property type="entry name" value="DNA/RNA_pol_sf"/>
</dbReference>
<dbReference type="EMBL" id="PDCK01000043">
    <property type="protein sequence ID" value="PRQ34009.1"/>
    <property type="molecule type" value="Genomic_DNA"/>
</dbReference>
<dbReference type="GO" id="GO:0003676">
    <property type="term" value="F:nucleic acid binding"/>
    <property type="evidence" value="ECO:0007669"/>
    <property type="project" value="InterPro"/>
</dbReference>
<accession>A0A2P6QIL1</accession>
<dbReference type="OMA" id="LATHNCW"/>
<dbReference type="InterPro" id="IPR012337">
    <property type="entry name" value="RNaseH-like_sf"/>
</dbReference>
<proteinExistence type="predicted"/>
<evidence type="ECO:0000256" key="1">
    <source>
        <dbReference type="ARBA" id="ARBA00022723"/>
    </source>
</evidence>
<feature type="domain" description="Reverse transcriptase Ty1/copia-type" evidence="4">
    <location>
        <begin position="234"/>
        <end position="366"/>
    </location>
</feature>
<dbReference type="Pfam" id="PF07727">
    <property type="entry name" value="RVT_2"/>
    <property type="match status" value="1"/>
</dbReference>
<dbReference type="InterPro" id="IPR057670">
    <property type="entry name" value="SH3_retrovirus"/>
</dbReference>
<evidence type="ECO:0000313" key="6">
    <source>
        <dbReference type="EMBL" id="PRQ34009.1"/>
    </source>
</evidence>
<dbReference type="EC" id="2.7.7.49" evidence="6"/>
<sequence>MDMVRCMLKFKNLPKYFWAEAVSCAVYILNRSPSRSIDGNTSYEVWSGDKPNIQHMRVFGCIAFAHVPDHIRKKLDDKADKCIFIGYSTVTKGYKLYNPKTKKVIMSRDVTFDEQSAWDWCSKEKRPATLIPLEDDLSDDDQQVNNPETQSPSNQVPEAESPLEVASTRPQREHPLPPYLKDYKLNTTRRSISDEDIVNFALYADCDPLTFNEACHQQQWVKAMDDEIHAIEKNDTWELTSLPEGKTAIGVKWVYKTKYKQNGDVDRFKERLVAKSYKQRPGIDYLEVFAPVVRLDTVRMVISLATHNCWKIFQMDVKSEFLNGTLEEEVYLEQPLGYVKEGQSEKVYKLKKALYGLKQAPRAWYT</sequence>
<keyword evidence="6" id="KW-0695">RNA-directed DNA polymerase</keyword>
<dbReference type="PANTHER" id="PTHR42648:SF18">
    <property type="entry name" value="RETROTRANSPOSON, UNCLASSIFIED-LIKE PROTEIN"/>
    <property type="match status" value="1"/>
</dbReference>
<dbReference type="GO" id="GO:0016787">
    <property type="term" value="F:hydrolase activity"/>
    <property type="evidence" value="ECO:0007669"/>
    <property type="project" value="UniProtKB-KW"/>
</dbReference>
<dbReference type="Proteomes" id="UP000238479">
    <property type="component" value="Chromosome 5"/>
</dbReference>
<keyword evidence="7" id="KW-1185">Reference proteome</keyword>
<keyword evidence="6" id="KW-0808">Transferase</keyword>
<comment type="caution">
    <text evidence="6">The sequence shown here is derived from an EMBL/GenBank/DDBJ whole genome shotgun (WGS) entry which is preliminary data.</text>
</comment>
<dbReference type="GO" id="GO:0003964">
    <property type="term" value="F:RNA-directed DNA polymerase activity"/>
    <property type="evidence" value="ECO:0007669"/>
    <property type="project" value="UniProtKB-KW"/>
</dbReference>
<dbReference type="Gene3D" id="3.30.420.10">
    <property type="entry name" value="Ribonuclease H-like superfamily/Ribonuclease H"/>
    <property type="match status" value="1"/>
</dbReference>
<evidence type="ECO:0000256" key="2">
    <source>
        <dbReference type="ARBA" id="ARBA00022801"/>
    </source>
</evidence>
<evidence type="ECO:0000256" key="3">
    <source>
        <dbReference type="SAM" id="MobiDB-lite"/>
    </source>
</evidence>
<feature type="domain" description="Retroviral polymerase SH3-like" evidence="5">
    <location>
        <begin position="61"/>
        <end position="124"/>
    </location>
</feature>
<dbReference type="PANTHER" id="PTHR42648">
    <property type="entry name" value="TRANSPOSASE, PUTATIVE-RELATED"/>
    <property type="match status" value="1"/>
</dbReference>
<dbReference type="InterPro" id="IPR036397">
    <property type="entry name" value="RNaseH_sf"/>
</dbReference>
<evidence type="ECO:0000313" key="7">
    <source>
        <dbReference type="Proteomes" id="UP000238479"/>
    </source>
</evidence>
<dbReference type="AlphaFoldDB" id="A0A2P6QIL1"/>
<dbReference type="SUPFAM" id="SSF56672">
    <property type="entry name" value="DNA/RNA polymerases"/>
    <property type="match status" value="1"/>
</dbReference>
<gene>
    <name evidence="6" type="ORF">RchiOBHm_Chr5g0064021</name>
</gene>
<protein>
    <submittedName>
        <fullName evidence="6">Putative RNA-directed DNA polymerase</fullName>
        <ecNumber evidence="6">2.7.7.49</ecNumber>
    </submittedName>
</protein>
<keyword evidence="6" id="KW-0548">Nucleotidyltransferase</keyword>
<reference evidence="6 7" key="1">
    <citation type="journal article" date="2018" name="Nat. Genet.">
        <title>The Rosa genome provides new insights in the design of modern roses.</title>
        <authorList>
            <person name="Bendahmane M."/>
        </authorList>
    </citation>
    <scope>NUCLEOTIDE SEQUENCE [LARGE SCALE GENOMIC DNA]</scope>
    <source>
        <strain evidence="7">cv. Old Blush</strain>
    </source>
</reference>
<dbReference type="STRING" id="74649.A0A2P6QIL1"/>
<evidence type="ECO:0000259" key="5">
    <source>
        <dbReference type="Pfam" id="PF25597"/>
    </source>
</evidence>
<keyword evidence="2" id="KW-0378">Hydrolase</keyword>
<dbReference type="SUPFAM" id="SSF53098">
    <property type="entry name" value="Ribonuclease H-like"/>
    <property type="match status" value="1"/>
</dbReference>